<dbReference type="AlphaFoldDB" id="A0A9W6PMZ0"/>
<proteinExistence type="predicted"/>
<reference evidence="2" key="1">
    <citation type="submission" date="2023-02" db="EMBL/GenBank/DDBJ databases">
        <title>Kitasatospora phosalacinea NBRC 14362.</title>
        <authorList>
            <person name="Ichikawa N."/>
            <person name="Sato H."/>
            <person name="Tonouchi N."/>
        </authorList>
    </citation>
    <scope>NUCLEOTIDE SEQUENCE</scope>
    <source>
        <strain evidence="2">NBRC 14362</strain>
    </source>
</reference>
<comment type="caution">
    <text evidence="2">The sequence shown here is derived from an EMBL/GenBank/DDBJ whole genome shotgun (WGS) entry which is preliminary data.</text>
</comment>
<evidence type="ECO:0000313" key="3">
    <source>
        <dbReference type="Proteomes" id="UP001165143"/>
    </source>
</evidence>
<evidence type="ECO:0000313" key="2">
    <source>
        <dbReference type="EMBL" id="GLW57996.1"/>
    </source>
</evidence>
<gene>
    <name evidence="2" type="ORF">Kpho01_60070</name>
</gene>
<evidence type="ECO:0000256" key="1">
    <source>
        <dbReference type="SAM" id="MobiDB-lite"/>
    </source>
</evidence>
<feature type="compositionally biased region" description="Low complexity" evidence="1">
    <location>
        <begin position="181"/>
        <end position="201"/>
    </location>
</feature>
<dbReference type="Proteomes" id="UP001165143">
    <property type="component" value="Unassembled WGS sequence"/>
</dbReference>
<organism evidence="2 3">
    <name type="scientific">Kitasatospora phosalacinea</name>
    <dbReference type="NCBI Taxonomy" id="2065"/>
    <lineage>
        <taxon>Bacteria</taxon>
        <taxon>Bacillati</taxon>
        <taxon>Actinomycetota</taxon>
        <taxon>Actinomycetes</taxon>
        <taxon>Kitasatosporales</taxon>
        <taxon>Streptomycetaceae</taxon>
        <taxon>Kitasatospora</taxon>
    </lineage>
</organism>
<sequence>MGAVPEHYSSIGEAVGAAMRHNIALAHGPQAEPPLQVRYFPPPAADPYSLPGMIARLEVTADPGEVAAIVEETTGALVGPLPQLTELVAASADWARARLDFDYPDPYVAAFDLWTRLASVHSMLVYAQEELEAVVGDIAEMPAETSDPRHHDMVQVKRTRELLHDVMGHGPCDAETMRQQAAVSPSPRAAARRTASPGADPGAPPAGPPGATPAASHRR</sequence>
<feature type="compositionally biased region" description="Pro residues" evidence="1">
    <location>
        <begin position="202"/>
        <end position="211"/>
    </location>
</feature>
<feature type="region of interest" description="Disordered" evidence="1">
    <location>
        <begin position="167"/>
        <end position="219"/>
    </location>
</feature>
<name>A0A9W6PMZ0_9ACTN</name>
<dbReference type="EMBL" id="BSRX01000046">
    <property type="protein sequence ID" value="GLW57996.1"/>
    <property type="molecule type" value="Genomic_DNA"/>
</dbReference>
<accession>A0A9W6PMZ0</accession>
<protein>
    <submittedName>
        <fullName evidence="2">Uncharacterized protein</fullName>
    </submittedName>
</protein>